<name>A0A2B4RTP6_STYPI</name>
<evidence type="ECO:0000313" key="2">
    <source>
        <dbReference type="Proteomes" id="UP000225706"/>
    </source>
</evidence>
<comment type="caution">
    <text evidence="1">The sequence shown here is derived from an EMBL/GenBank/DDBJ whole genome shotgun (WGS) entry which is preliminary data.</text>
</comment>
<dbReference type="InterPro" id="IPR045860">
    <property type="entry name" value="Snake_toxin-like_sf"/>
</dbReference>
<dbReference type="SUPFAM" id="SSF57302">
    <property type="entry name" value="Snake toxin-like"/>
    <property type="match status" value="1"/>
</dbReference>
<sequence length="179" mass="20062">MKTSQLVGRSLTEKTKTIALENSATKQLLWQPMVPYDNFSAPKVVQAKQTELRSQRTKILLNKAVGRAMMKELIVMILLASIGLTDAGGNQDRLSCFGCGSYNSWEECGTRVEERNCQNGENRCGLLSLRSSVQQLYLKGCFKNTDCINYQHPSWCSQNAPADPHCFSNIICCEHDFCN</sequence>
<dbReference type="CDD" id="cd00117">
    <property type="entry name" value="TFP"/>
    <property type="match status" value="1"/>
</dbReference>
<gene>
    <name evidence="1" type="ORF">AWC38_SpisGene15366</name>
</gene>
<dbReference type="Gene3D" id="2.10.60.10">
    <property type="entry name" value="CD59"/>
    <property type="match status" value="1"/>
</dbReference>
<evidence type="ECO:0000313" key="1">
    <source>
        <dbReference type="EMBL" id="PFX20173.1"/>
    </source>
</evidence>
<dbReference type="EMBL" id="LSMT01000327">
    <property type="protein sequence ID" value="PFX20173.1"/>
    <property type="molecule type" value="Genomic_DNA"/>
</dbReference>
<protein>
    <recommendedName>
        <fullName evidence="3">UPAR/Ly6 domain-containing protein</fullName>
    </recommendedName>
</protein>
<accession>A0A2B4RTP6</accession>
<keyword evidence="2" id="KW-1185">Reference proteome</keyword>
<dbReference type="Proteomes" id="UP000225706">
    <property type="component" value="Unassembled WGS sequence"/>
</dbReference>
<evidence type="ECO:0008006" key="3">
    <source>
        <dbReference type="Google" id="ProtNLM"/>
    </source>
</evidence>
<dbReference type="AlphaFoldDB" id="A0A2B4RTP6"/>
<reference evidence="2" key="1">
    <citation type="journal article" date="2017" name="bioRxiv">
        <title>Comparative analysis of the genomes of Stylophora pistillata and Acropora digitifera provides evidence for extensive differences between species of corals.</title>
        <authorList>
            <person name="Voolstra C.R."/>
            <person name="Li Y."/>
            <person name="Liew Y.J."/>
            <person name="Baumgarten S."/>
            <person name="Zoccola D."/>
            <person name="Flot J.-F."/>
            <person name="Tambutte S."/>
            <person name="Allemand D."/>
            <person name="Aranda M."/>
        </authorList>
    </citation>
    <scope>NUCLEOTIDE SEQUENCE [LARGE SCALE GENOMIC DNA]</scope>
</reference>
<organism evidence="1 2">
    <name type="scientific">Stylophora pistillata</name>
    <name type="common">Smooth cauliflower coral</name>
    <dbReference type="NCBI Taxonomy" id="50429"/>
    <lineage>
        <taxon>Eukaryota</taxon>
        <taxon>Metazoa</taxon>
        <taxon>Cnidaria</taxon>
        <taxon>Anthozoa</taxon>
        <taxon>Hexacorallia</taxon>
        <taxon>Scleractinia</taxon>
        <taxon>Astrocoeniina</taxon>
        <taxon>Pocilloporidae</taxon>
        <taxon>Stylophora</taxon>
    </lineage>
</organism>
<proteinExistence type="predicted"/>